<reference evidence="1" key="1">
    <citation type="submission" date="2019-06" db="EMBL/GenBank/DDBJ databases">
        <authorList>
            <person name="Zheng W."/>
        </authorList>
    </citation>
    <scope>NUCLEOTIDE SEQUENCE</scope>
    <source>
        <strain evidence="1">QDHG01</strain>
    </source>
</reference>
<sequence>MSTTFEKTVKIVDPKGKVLAELSKVLKDVTVEEFKKLLVRASPFPLIRWCCEVVKMVMCQKSQGNTFLPLLQAEKIVRPY</sequence>
<evidence type="ECO:0000313" key="2">
    <source>
        <dbReference type="Proteomes" id="UP000785679"/>
    </source>
</evidence>
<name>A0A8J8SWW3_HALGN</name>
<accession>A0A8J8SWW3</accession>
<keyword evidence="2" id="KW-1185">Reference proteome</keyword>
<dbReference type="AlphaFoldDB" id="A0A8J8SWW3"/>
<comment type="caution">
    <text evidence="1">The sequence shown here is derived from an EMBL/GenBank/DDBJ whole genome shotgun (WGS) entry which is preliminary data.</text>
</comment>
<gene>
    <name evidence="1" type="ORF">FGO68_gene3807</name>
</gene>
<dbReference type="Proteomes" id="UP000785679">
    <property type="component" value="Unassembled WGS sequence"/>
</dbReference>
<dbReference type="EMBL" id="RRYP01018124">
    <property type="protein sequence ID" value="TNV73774.1"/>
    <property type="molecule type" value="Genomic_DNA"/>
</dbReference>
<organism evidence="1 2">
    <name type="scientific">Halteria grandinella</name>
    <dbReference type="NCBI Taxonomy" id="5974"/>
    <lineage>
        <taxon>Eukaryota</taxon>
        <taxon>Sar</taxon>
        <taxon>Alveolata</taxon>
        <taxon>Ciliophora</taxon>
        <taxon>Intramacronucleata</taxon>
        <taxon>Spirotrichea</taxon>
        <taxon>Stichotrichia</taxon>
        <taxon>Sporadotrichida</taxon>
        <taxon>Halteriidae</taxon>
        <taxon>Halteria</taxon>
    </lineage>
</organism>
<proteinExistence type="predicted"/>
<protein>
    <submittedName>
        <fullName evidence="1">Uncharacterized protein</fullName>
    </submittedName>
</protein>
<evidence type="ECO:0000313" key="1">
    <source>
        <dbReference type="EMBL" id="TNV73774.1"/>
    </source>
</evidence>